<keyword evidence="4" id="KW-1185">Reference proteome</keyword>
<dbReference type="RefSeq" id="WP_038233100.1">
    <property type="nucleotide sequence ID" value="NZ_RCNR01000002.1"/>
</dbReference>
<keyword evidence="3" id="KW-0378">Hydrolase</keyword>
<name>A0A7X3CZS7_9FLAO</name>
<comment type="caution">
    <text evidence="3">The sequence shown here is derived from an EMBL/GenBank/DDBJ whole genome shotgun (WGS) entry which is preliminary data.</text>
</comment>
<dbReference type="PANTHER" id="PTHR46825">
    <property type="entry name" value="D-ALANYL-D-ALANINE-CARBOXYPEPTIDASE/ENDOPEPTIDASE AMPH"/>
    <property type="match status" value="1"/>
</dbReference>
<evidence type="ECO:0000259" key="2">
    <source>
        <dbReference type="Pfam" id="PF00144"/>
    </source>
</evidence>
<gene>
    <name evidence="3" type="ORF">D9O36_01110</name>
</gene>
<feature type="chain" id="PRO_5030893713" evidence="1">
    <location>
        <begin position="22"/>
        <end position="427"/>
    </location>
</feature>
<dbReference type="SUPFAM" id="SSF56601">
    <property type="entry name" value="beta-lactamase/transpeptidase-like"/>
    <property type="match status" value="1"/>
</dbReference>
<evidence type="ECO:0000313" key="4">
    <source>
        <dbReference type="Proteomes" id="UP000540519"/>
    </source>
</evidence>
<feature type="domain" description="Beta-lactamase-related" evidence="2">
    <location>
        <begin position="68"/>
        <end position="400"/>
    </location>
</feature>
<dbReference type="Gene3D" id="3.40.710.10">
    <property type="entry name" value="DD-peptidase/beta-lactamase superfamily"/>
    <property type="match status" value="1"/>
</dbReference>
<dbReference type="InterPro" id="IPR050491">
    <property type="entry name" value="AmpC-like"/>
</dbReference>
<dbReference type="GO" id="GO:0016787">
    <property type="term" value="F:hydrolase activity"/>
    <property type="evidence" value="ECO:0007669"/>
    <property type="project" value="UniProtKB-KW"/>
</dbReference>
<dbReference type="InterPro" id="IPR001466">
    <property type="entry name" value="Beta-lactam-related"/>
</dbReference>
<protein>
    <submittedName>
        <fullName evidence="3">Serine hydrolase</fullName>
    </submittedName>
</protein>
<dbReference type="AlphaFoldDB" id="A0A7X3CZS7"/>
<dbReference type="EMBL" id="RCNR01000002">
    <property type="protein sequence ID" value="MUH34426.1"/>
    <property type="molecule type" value="Genomic_DNA"/>
</dbReference>
<reference evidence="3 4" key="1">
    <citation type="journal article" date="2019" name="Mar. Drugs">
        <title>Comparative Genomics and CAZyme Genome Repertoires of Marine Zobellia amurskyensis KMM 3526(T) and Zobellia laminariae KMM 3676(T).</title>
        <authorList>
            <person name="Chernysheva N."/>
            <person name="Bystritskaya E."/>
            <person name="Stenkova A."/>
            <person name="Golovkin I."/>
            <person name="Nedashkovskaya O."/>
            <person name="Isaeva M."/>
        </authorList>
    </citation>
    <scope>NUCLEOTIDE SEQUENCE [LARGE SCALE GENOMIC DNA]</scope>
    <source>
        <strain evidence="3 4">KMM 3526</strain>
    </source>
</reference>
<keyword evidence="1" id="KW-0732">Signal</keyword>
<organism evidence="3 4">
    <name type="scientific">Zobellia amurskyensis</name>
    <dbReference type="NCBI Taxonomy" id="248905"/>
    <lineage>
        <taxon>Bacteria</taxon>
        <taxon>Pseudomonadati</taxon>
        <taxon>Bacteroidota</taxon>
        <taxon>Flavobacteriia</taxon>
        <taxon>Flavobacteriales</taxon>
        <taxon>Flavobacteriaceae</taxon>
        <taxon>Zobellia</taxon>
    </lineage>
</organism>
<accession>A0A7X3CZS7</accession>
<evidence type="ECO:0000256" key="1">
    <source>
        <dbReference type="SAM" id="SignalP"/>
    </source>
</evidence>
<proteinExistence type="predicted"/>
<dbReference type="OrthoDB" id="1522765at2"/>
<evidence type="ECO:0000313" key="3">
    <source>
        <dbReference type="EMBL" id="MUH34426.1"/>
    </source>
</evidence>
<dbReference type="Pfam" id="PF00144">
    <property type="entry name" value="Beta-lactamase"/>
    <property type="match status" value="1"/>
</dbReference>
<feature type="signal peptide" evidence="1">
    <location>
        <begin position="1"/>
        <end position="21"/>
    </location>
</feature>
<sequence length="427" mass="47741">MQRYKILIASALVVFTLSALTSRLFHSESKDKPQKAETAVTTTEKAPSNRKDAVLYTSRQKKLQSALNAYFKKAIANGDVVGAGVSIVKGDSIMISEGFGRKNSVESSSVNGETVFRLGSLSKGFAGMLAANIKDEGKLNWTDKVIDYLPEFQLGDGSNTKNVTLANILSHTSGTPYHSYTNLVEAGLPLEDIAKRFKEVMPISKPGIMYSYQNAMFALCGEMMKKATGKKINTLLDDRFFKPLEMCTTTTNFETLTHELNIAMPHVRIRNGWRAAHIRDNYYNAIAAGGISSNAHDMGRWMRFLLGHNPEIMKSSAIGEAFNPFIEISGHSKYYQRWPGHTRSYYGFGWRIHKFTEGDATYEKTIWHHGGSVNNYRNEIAVYPEADLGICVLLNNNSPIAKTVIPDLYEIVKKVYKEEEATTRKML</sequence>
<dbReference type="InterPro" id="IPR012338">
    <property type="entry name" value="Beta-lactam/transpept-like"/>
</dbReference>
<dbReference type="Proteomes" id="UP000540519">
    <property type="component" value="Unassembled WGS sequence"/>
</dbReference>
<dbReference type="PANTHER" id="PTHR46825:SF15">
    <property type="entry name" value="BETA-LACTAMASE-RELATED DOMAIN-CONTAINING PROTEIN"/>
    <property type="match status" value="1"/>
</dbReference>